<evidence type="ECO:0000256" key="3">
    <source>
        <dbReference type="ARBA" id="ARBA00022741"/>
    </source>
</evidence>
<evidence type="ECO:0000256" key="4">
    <source>
        <dbReference type="ARBA" id="ARBA00022840"/>
    </source>
</evidence>
<dbReference type="EMBL" id="CP121689">
    <property type="protein sequence ID" value="WZL76794.1"/>
    <property type="molecule type" value="Genomic_DNA"/>
</dbReference>
<keyword evidence="2" id="KW-0677">Repeat</keyword>
<dbReference type="PANTHER" id="PTHR43790:SF9">
    <property type="entry name" value="GALACTOFURANOSE TRANSPORTER ATP-BINDING PROTEIN YTFR"/>
    <property type="match status" value="1"/>
</dbReference>
<reference evidence="6 7" key="1">
    <citation type="submission" date="2023-03" db="EMBL/GenBank/DDBJ databases">
        <title>Novel Species.</title>
        <authorList>
            <person name="Ma S."/>
        </authorList>
    </citation>
    <scope>NUCLEOTIDE SEQUENCE [LARGE SCALE GENOMIC DNA]</scope>
    <source>
        <strain evidence="6 7">B11</strain>
    </source>
</reference>
<dbReference type="CDD" id="cd03216">
    <property type="entry name" value="ABC_Carb_Monos_I"/>
    <property type="match status" value="1"/>
</dbReference>
<dbReference type="SMART" id="SM00382">
    <property type="entry name" value="AAA"/>
    <property type="match status" value="2"/>
</dbReference>
<dbReference type="InterPro" id="IPR003439">
    <property type="entry name" value="ABC_transporter-like_ATP-bd"/>
</dbReference>
<dbReference type="RefSeq" id="WP_369018958.1">
    <property type="nucleotide sequence ID" value="NZ_CP121689.1"/>
</dbReference>
<protein>
    <submittedName>
        <fullName evidence="6">Sugar ABC transporter ATP-binding protein</fullName>
    </submittedName>
</protein>
<evidence type="ECO:0000313" key="7">
    <source>
        <dbReference type="Proteomes" id="UP001461341"/>
    </source>
</evidence>
<dbReference type="InterPro" id="IPR003593">
    <property type="entry name" value="AAA+_ATPase"/>
</dbReference>
<dbReference type="Gene3D" id="3.40.50.300">
    <property type="entry name" value="P-loop containing nucleotide triphosphate hydrolases"/>
    <property type="match status" value="2"/>
</dbReference>
<dbReference type="SUPFAM" id="SSF52540">
    <property type="entry name" value="P-loop containing nucleoside triphosphate hydrolases"/>
    <property type="match status" value="2"/>
</dbReference>
<evidence type="ECO:0000256" key="1">
    <source>
        <dbReference type="ARBA" id="ARBA00022448"/>
    </source>
</evidence>
<proteinExistence type="predicted"/>
<feature type="domain" description="ABC transporter" evidence="5">
    <location>
        <begin position="8"/>
        <end position="498"/>
    </location>
</feature>
<evidence type="ECO:0000259" key="5">
    <source>
        <dbReference type="PROSITE" id="PS50893"/>
    </source>
</evidence>
<dbReference type="InterPro" id="IPR017871">
    <property type="entry name" value="ABC_transporter-like_CS"/>
</dbReference>
<evidence type="ECO:0000313" key="6">
    <source>
        <dbReference type="EMBL" id="WZL76794.1"/>
    </source>
</evidence>
<keyword evidence="3" id="KW-0547">Nucleotide-binding</keyword>
<dbReference type="PROSITE" id="PS50893">
    <property type="entry name" value="ABC_TRANSPORTER_2"/>
    <property type="match status" value="1"/>
</dbReference>
<dbReference type="PROSITE" id="PS00211">
    <property type="entry name" value="ABC_TRANSPORTER_1"/>
    <property type="match status" value="1"/>
</dbReference>
<organism evidence="6 7">
    <name type="scientific">Thermatribacter velox</name>
    <dbReference type="NCBI Taxonomy" id="3039681"/>
    <lineage>
        <taxon>Bacteria</taxon>
        <taxon>Pseudomonadati</taxon>
        <taxon>Atribacterota</taxon>
        <taxon>Atribacteria</taxon>
        <taxon>Atribacterales</taxon>
        <taxon>Thermatribacteraceae</taxon>
        <taxon>Thermatribacter</taxon>
    </lineage>
</organism>
<dbReference type="Pfam" id="PF00005">
    <property type="entry name" value="ABC_tran"/>
    <property type="match status" value="2"/>
</dbReference>
<dbReference type="PANTHER" id="PTHR43790">
    <property type="entry name" value="CARBOHYDRATE TRANSPORT ATP-BINDING PROTEIN MG119-RELATED"/>
    <property type="match status" value="1"/>
</dbReference>
<keyword evidence="1" id="KW-0813">Transport</keyword>
<keyword evidence="4 6" id="KW-0067">ATP-binding</keyword>
<dbReference type="CDD" id="cd03215">
    <property type="entry name" value="ABC_Carb_Monos_II"/>
    <property type="match status" value="1"/>
</dbReference>
<name>A0ABZ2YCS5_9BACT</name>
<gene>
    <name evidence="6" type="ORF">QBE54_03440</name>
</gene>
<dbReference type="GO" id="GO:0005524">
    <property type="term" value="F:ATP binding"/>
    <property type="evidence" value="ECO:0007669"/>
    <property type="project" value="UniProtKB-KW"/>
</dbReference>
<dbReference type="Proteomes" id="UP001461341">
    <property type="component" value="Chromosome"/>
</dbReference>
<dbReference type="InterPro" id="IPR027417">
    <property type="entry name" value="P-loop_NTPase"/>
</dbReference>
<sequence length="499" mass="55639">MVIVQPVLEVREVSKHFPGVQALKQVSMDVLPGEVHALLGENGAGKSTLMKIISGLVPSDSGRILIDGNEVHFHSPREALEAGVALVQQELSLVPYLSIGENIFLGRWPRKGVQVDWERIFSEARDLMARFGVKEDPDTLVEKLSVAEQQIIEILKAVSRPNLRILLLDEPTSALSDEEVQRLFALIQEIKKTGIGIVFISHKLGEALRIADRITVLRDGQKVITANARELDERSLFYYLTGKKVDVLESAHKAKPEEENVILRLENFSSDTFVKGVNLGIRQGEVFVIFGLIGSGRSTLARGLFGLSKTEGKIFLDGQEVRPRSPKEAIKLGFGYLPEDRRFALVYELPVFANITLAILSLLSRRGILDLRTEREIAEEYVNTLQIKTPDLTREVLYLSGGNQQKVLLARWLARKPKVLIMDEPTRGIDVGAKFEIRSMVRRLVSEGFTVLYITSEPVEALEVADRIAVMRDGRIVKVFDEIEGLDKTTLLAFASGVN</sequence>
<dbReference type="InterPro" id="IPR050107">
    <property type="entry name" value="ABC_carbohydrate_import_ATPase"/>
</dbReference>
<accession>A0ABZ2YCS5</accession>
<evidence type="ECO:0000256" key="2">
    <source>
        <dbReference type="ARBA" id="ARBA00022737"/>
    </source>
</evidence>
<keyword evidence="7" id="KW-1185">Reference proteome</keyword>